<feature type="region of interest" description="Disordered" evidence="1">
    <location>
        <begin position="177"/>
        <end position="295"/>
    </location>
</feature>
<accession>A0A4Q2D0E0</accession>
<organism evidence="2 3">
    <name type="scientific">Candolleomyces aberdarensis</name>
    <dbReference type="NCBI Taxonomy" id="2316362"/>
    <lineage>
        <taxon>Eukaryota</taxon>
        <taxon>Fungi</taxon>
        <taxon>Dikarya</taxon>
        <taxon>Basidiomycota</taxon>
        <taxon>Agaricomycotina</taxon>
        <taxon>Agaricomycetes</taxon>
        <taxon>Agaricomycetidae</taxon>
        <taxon>Agaricales</taxon>
        <taxon>Agaricineae</taxon>
        <taxon>Psathyrellaceae</taxon>
        <taxon>Candolleomyces</taxon>
    </lineage>
</organism>
<evidence type="ECO:0000313" key="3">
    <source>
        <dbReference type="Proteomes" id="UP000290288"/>
    </source>
</evidence>
<feature type="compositionally biased region" description="Acidic residues" evidence="1">
    <location>
        <begin position="234"/>
        <end position="259"/>
    </location>
</feature>
<keyword evidence="3" id="KW-1185">Reference proteome</keyword>
<evidence type="ECO:0000256" key="1">
    <source>
        <dbReference type="SAM" id="MobiDB-lite"/>
    </source>
</evidence>
<proteinExistence type="predicted"/>
<gene>
    <name evidence="2" type="ORF">EST38_g13256</name>
</gene>
<feature type="compositionally biased region" description="Acidic residues" evidence="1">
    <location>
        <begin position="189"/>
        <end position="223"/>
    </location>
</feature>
<comment type="caution">
    <text evidence="2">The sequence shown here is derived from an EMBL/GenBank/DDBJ whole genome shotgun (WGS) entry which is preliminary data.</text>
</comment>
<dbReference type="Proteomes" id="UP000290288">
    <property type="component" value="Unassembled WGS sequence"/>
</dbReference>
<sequence>MDPVKAARGILGSIGRIGDPPRQWPQNLYSLEVADTSEFMPLTEPSSFRLTEQQKRFADTMAFFVNQARRQRRAEAFLGQCYGRLLAKWPEPRSALLAWNQSQRKEFFRLQLLQTHRLYYLIEPTSDWETILSLPTIDYLLVSDALLQLGDELRGTINDRFRPRIDALHAALVLISPDGMLDNGPMDQTDNDTGEDASENEVESSIAGDDDGMSEDNGEDSGDENNSGMSEAGMSEDDEENAGDDSDGGMSEDGEENAGDDNGGGMSEDDEENAGDNNDGGIPHEVIEISDDSDA</sequence>
<reference evidence="2 3" key="1">
    <citation type="submission" date="2019-01" db="EMBL/GenBank/DDBJ databases">
        <title>Draft genome sequence of Psathyrella aberdarensis IHI B618.</title>
        <authorList>
            <person name="Buettner E."/>
            <person name="Kellner H."/>
        </authorList>
    </citation>
    <scope>NUCLEOTIDE SEQUENCE [LARGE SCALE GENOMIC DNA]</scope>
    <source>
        <strain evidence="2 3">IHI B618</strain>
    </source>
</reference>
<name>A0A4Q2D0E0_9AGAR</name>
<dbReference type="AlphaFoldDB" id="A0A4Q2D0E0"/>
<protein>
    <submittedName>
        <fullName evidence="2">Uncharacterized protein</fullName>
    </submittedName>
</protein>
<dbReference type="EMBL" id="SDEE01001188">
    <property type="protein sequence ID" value="RXW12597.1"/>
    <property type="molecule type" value="Genomic_DNA"/>
</dbReference>
<evidence type="ECO:0000313" key="2">
    <source>
        <dbReference type="EMBL" id="RXW12597.1"/>
    </source>
</evidence>